<keyword evidence="1" id="KW-1185">Reference proteome</keyword>
<evidence type="ECO:0000313" key="1">
    <source>
        <dbReference type="Proteomes" id="UP000492821"/>
    </source>
</evidence>
<proteinExistence type="predicted"/>
<reference evidence="1" key="1">
    <citation type="journal article" date="2013" name="Genetics">
        <title>The draft genome and transcriptome of Panagrellus redivivus are shaped by the harsh demands of a free-living lifestyle.</title>
        <authorList>
            <person name="Srinivasan J."/>
            <person name="Dillman A.R."/>
            <person name="Macchietto M.G."/>
            <person name="Heikkinen L."/>
            <person name="Lakso M."/>
            <person name="Fracchia K.M."/>
            <person name="Antoshechkin I."/>
            <person name="Mortazavi A."/>
            <person name="Wong G."/>
            <person name="Sternberg P.W."/>
        </authorList>
    </citation>
    <scope>NUCLEOTIDE SEQUENCE [LARGE SCALE GENOMIC DNA]</scope>
    <source>
        <strain evidence="1">MT8872</strain>
    </source>
</reference>
<sequence>MCFQPTYVNVICPHVLASQNTNNAYDLPGVTVAIGRPPPSLWPGSVLIESCIKLQDFSTRFALSKGRWSELMTSDGFSLWNALTVPMMSIAIPISPRLRENAQCFRLFYYSFYICPEPSPQQKRQRCRFGGGIAQKGGGVCFREQREWKCSSHQWSKYSKFFALVPVDSAEIVPTDGSGFEADIEARQPAAFLRGNTRPEAGQPLFEKGACAGGFTDTVSPPLC</sequence>
<dbReference type="AlphaFoldDB" id="A0A7E4ZQD3"/>
<name>A0A7E4ZQD3_PANRE</name>
<reference evidence="2" key="2">
    <citation type="submission" date="2020-10" db="UniProtKB">
        <authorList>
            <consortium name="WormBaseParasite"/>
        </authorList>
    </citation>
    <scope>IDENTIFICATION</scope>
</reference>
<organism evidence="1 2">
    <name type="scientific">Panagrellus redivivus</name>
    <name type="common">Microworm</name>
    <dbReference type="NCBI Taxonomy" id="6233"/>
    <lineage>
        <taxon>Eukaryota</taxon>
        <taxon>Metazoa</taxon>
        <taxon>Ecdysozoa</taxon>
        <taxon>Nematoda</taxon>
        <taxon>Chromadorea</taxon>
        <taxon>Rhabditida</taxon>
        <taxon>Tylenchina</taxon>
        <taxon>Panagrolaimomorpha</taxon>
        <taxon>Panagrolaimoidea</taxon>
        <taxon>Panagrolaimidae</taxon>
        <taxon>Panagrellus</taxon>
    </lineage>
</organism>
<dbReference type="Proteomes" id="UP000492821">
    <property type="component" value="Unassembled WGS sequence"/>
</dbReference>
<protein>
    <submittedName>
        <fullName evidence="2">Uncharacterized protein</fullName>
    </submittedName>
</protein>
<evidence type="ECO:0000313" key="2">
    <source>
        <dbReference type="WBParaSite" id="Pan_g11162.t2"/>
    </source>
</evidence>
<dbReference type="WBParaSite" id="Pan_g11162.t2">
    <property type="protein sequence ID" value="Pan_g11162.t2"/>
    <property type="gene ID" value="Pan_g11162"/>
</dbReference>
<accession>A0A7E4ZQD3</accession>